<dbReference type="SMART" id="SM00567">
    <property type="entry name" value="EZ_HEAT"/>
    <property type="match status" value="2"/>
</dbReference>
<organism evidence="2 3">
    <name type="scientific">Uabimicrobium amorphum</name>
    <dbReference type="NCBI Taxonomy" id="2596890"/>
    <lineage>
        <taxon>Bacteria</taxon>
        <taxon>Pseudomonadati</taxon>
        <taxon>Planctomycetota</taxon>
        <taxon>Candidatus Uabimicrobiia</taxon>
        <taxon>Candidatus Uabimicrobiales</taxon>
        <taxon>Candidatus Uabimicrobiaceae</taxon>
        <taxon>Candidatus Uabimicrobium</taxon>
    </lineage>
</organism>
<evidence type="ECO:0008006" key="4">
    <source>
        <dbReference type="Google" id="ProtNLM"/>
    </source>
</evidence>
<evidence type="ECO:0000313" key="2">
    <source>
        <dbReference type="EMBL" id="BBM82038.1"/>
    </source>
</evidence>
<evidence type="ECO:0000256" key="1">
    <source>
        <dbReference type="SAM" id="SignalP"/>
    </source>
</evidence>
<proteinExistence type="predicted"/>
<feature type="chain" id="PRO_5024987375" description="HEAT repeat domain-containing protein" evidence="1">
    <location>
        <begin position="23"/>
        <end position="300"/>
    </location>
</feature>
<evidence type="ECO:0000313" key="3">
    <source>
        <dbReference type="Proteomes" id="UP000326354"/>
    </source>
</evidence>
<dbReference type="OrthoDB" id="2482121at2"/>
<name>A0A5S9IHR1_UABAM</name>
<dbReference type="InterPro" id="IPR011989">
    <property type="entry name" value="ARM-like"/>
</dbReference>
<sequence>MNKIWIALLVIIIGGCKTQSSASSTSSIKATNSQQVSGGEIIVRLPEGTQNATLSQQEINEIRSLLDVYYTGNKSAWSASRQKIIAKGPMAKKALCLFFIKFFAAGRQSVGDIEKHWRAARYELSQQKEFAVPFLIATMAVPKLGTTGKIQCSKTLAKIGKPALPALIENVGRGDASFQRRVIETLGEIKNQQAITPLANLYNNLSEKAKTDSQDEQYGIRFYIVNALGDIRWNKESATTIERALSDPNREVRKAAIESSISMAAPQNVALLQKARKTSRKDFPLSKYHTRIEVLLEAYK</sequence>
<protein>
    <recommendedName>
        <fullName evidence="4">HEAT repeat domain-containing protein</fullName>
    </recommendedName>
</protein>
<accession>A0A5S9IHR1</accession>
<dbReference type="AlphaFoldDB" id="A0A5S9IHR1"/>
<keyword evidence="3" id="KW-1185">Reference proteome</keyword>
<reference evidence="2 3" key="1">
    <citation type="submission" date="2019-08" db="EMBL/GenBank/DDBJ databases">
        <title>Complete genome sequence of Candidatus Uab amorphum.</title>
        <authorList>
            <person name="Shiratori T."/>
            <person name="Suzuki S."/>
            <person name="Kakizawa Y."/>
            <person name="Ishida K."/>
        </authorList>
    </citation>
    <scope>NUCLEOTIDE SEQUENCE [LARGE SCALE GENOMIC DNA]</scope>
    <source>
        <strain evidence="2 3">SRT547</strain>
    </source>
</reference>
<feature type="signal peptide" evidence="1">
    <location>
        <begin position="1"/>
        <end position="22"/>
    </location>
</feature>
<dbReference type="InterPro" id="IPR016024">
    <property type="entry name" value="ARM-type_fold"/>
</dbReference>
<dbReference type="KEGG" id="uam:UABAM_00381"/>
<gene>
    <name evidence="2" type="ORF">UABAM_00381</name>
</gene>
<dbReference type="PROSITE" id="PS51257">
    <property type="entry name" value="PROKAR_LIPOPROTEIN"/>
    <property type="match status" value="1"/>
</dbReference>
<dbReference type="Proteomes" id="UP000326354">
    <property type="component" value="Chromosome"/>
</dbReference>
<dbReference type="SUPFAM" id="SSF48371">
    <property type="entry name" value="ARM repeat"/>
    <property type="match status" value="1"/>
</dbReference>
<dbReference type="EMBL" id="AP019860">
    <property type="protein sequence ID" value="BBM82038.1"/>
    <property type="molecule type" value="Genomic_DNA"/>
</dbReference>
<dbReference type="InterPro" id="IPR004155">
    <property type="entry name" value="PBS_lyase_HEAT"/>
</dbReference>
<dbReference type="Gene3D" id="1.25.10.10">
    <property type="entry name" value="Leucine-rich Repeat Variant"/>
    <property type="match status" value="1"/>
</dbReference>
<dbReference type="RefSeq" id="WP_151966296.1">
    <property type="nucleotide sequence ID" value="NZ_AP019860.1"/>
</dbReference>
<keyword evidence="1" id="KW-0732">Signal</keyword>